<sequence length="13" mass="1494">MHQTRTRASGSDF</sequence>
<protein>
    <submittedName>
        <fullName evidence="1">Uncharacterized protein</fullName>
    </submittedName>
</protein>
<reference evidence="1" key="1">
    <citation type="submission" date="2021-02" db="EMBL/GenBank/DDBJ databases">
        <authorList>
            <person name="Nowell W R."/>
        </authorList>
    </citation>
    <scope>NUCLEOTIDE SEQUENCE</scope>
</reference>
<gene>
    <name evidence="1" type="ORF">GIL414_LOCUS65052</name>
</gene>
<dbReference type="EMBL" id="CAJOBJ010287537">
    <property type="protein sequence ID" value="CAF5150716.1"/>
    <property type="molecule type" value="Genomic_DNA"/>
</dbReference>
<accession>A0A8S3G303</accession>
<organism evidence="1 2">
    <name type="scientific">Rotaria magnacalcarata</name>
    <dbReference type="NCBI Taxonomy" id="392030"/>
    <lineage>
        <taxon>Eukaryota</taxon>
        <taxon>Metazoa</taxon>
        <taxon>Spiralia</taxon>
        <taxon>Gnathifera</taxon>
        <taxon>Rotifera</taxon>
        <taxon>Eurotatoria</taxon>
        <taxon>Bdelloidea</taxon>
        <taxon>Philodinida</taxon>
        <taxon>Philodinidae</taxon>
        <taxon>Rotaria</taxon>
    </lineage>
</organism>
<dbReference type="Proteomes" id="UP000681720">
    <property type="component" value="Unassembled WGS sequence"/>
</dbReference>
<proteinExistence type="predicted"/>
<evidence type="ECO:0000313" key="1">
    <source>
        <dbReference type="EMBL" id="CAF5150716.1"/>
    </source>
</evidence>
<feature type="non-terminal residue" evidence="1">
    <location>
        <position position="13"/>
    </location>
</feature>
<feature type="non-terminal residue" evidence="1">
    <location>
        <position position="1"/>
    </location>
</feature>
<evidence type="ECO:0000313" key="2">
    <source>
        <dbReference type="Proteomes" id="UP000681720"/>
    </source>
</evidence>
<name>A0A8S3G303_9BILA</name>
<comment type="caution">
    <text evidence="1">The sequence shown here is derived from an EMBL/GenBank/DDBJ whole genome shotgun (WGS) entry which is preliminary data.</text>
</comment>